<dbReference type="PANTHER" id="PTHR45287">
    <property type="entry name" value="OS03G0691500 PROTEIN"/>
    <property type="match status" value="1"/>
</dbReference>
<keyword evidence="2" id="KW-1185">Reference proteome</keyword>
<dbReference type="PANTHER" id="PTHR45287:SF4">
    <property type="entry name" value="OS03G0691500 PROTEIN"/>
    <property type="match status" value="1"/>
</dbReference>
<protein>
    <submittedName>
        <fullName evidence="3">Uncharacterized protein At4g38062-like</fullName>
    </submittedName>
</protein>
<dbReference type="InterPro" id="IPR040262">
    <property type="entry name" value="At4g38062-like"/>
</dbReference>
<accession>A0A6P6BAJ0</accession>
<dbReference type="AlphaFoldDB" id="A0A6P6BAJ0"/>
<organism evidence="2 3">
    <name type="scientific">Durio zibethinus</name>
    <name type="common">Durian</name>
    <dbReference type="NCBI Taxonomy" id="66656"/>
    <lineage>
        <taxon>Eukaryota</taxon>
        <taxon>Viridiplantae</taxon>
        <taxon>Streptophyta</taxon>
        <taxon>Embryophyta</taxon>
        <taxon>Tracheophyta</taxon>
        <taxon>Spermatophyta</taxon>
        <taxon>Magnoliopsida</taxon>
        <taxon>eudicotyledons</taxon>
        <taxon>Gunneridae</taxon>
        <taxon>Pentapetalae</taxon>
        <taxon>rosids</taxon>
        <taxon>malvids</taxon>
        <taxon>Malvales</taxon>
        <taxon>Malvaceae</taxon>
        <taxon>Helicteroideae</taxon>
        <taxon>Durio</taxon>
    </lineage>
</organism>
<evidence type="ECO:0000313" key="2">
    <source>
        <dbReference type="Proteomes" id="UP000515121"/>
    </source>
</evidence>
<dbReference type="GeneID" id="111316422"/>
<feature type="coiled-coil region" evidence="1">
    <location>
        <begin position="31"/>
        <end position="114"/>
    </location>
</feature>
<dbReference type="KEGG" id="dzi:111316422"/>
<dbReference type="OrthoDB" id="10610496at2759"/>
<proteinExistence type="predicted"/>
<dbReference type="Proteomes" id="UP000515121">
    <property type="component" value="Unplaced"/>
</dbReference>
<keyword evidence="1" id="KW-0175">Coiled coil</keyword>
<sequence length="146" mass="17043">MELEGCLSSAFQLKLQNEEISVMSLLLKSGMSEAQLKFANVETELAFHEKERVENLSTLRQQLEMRNNALANAQRDIAEERERIAILSRRVDTLDQLEDKHKLMEKELYRCKDMIEESSRCQLRLKEQALQVDNDSKKKLEKSVML</sequence>
<dbReference type="RefSeq" id="XP_022774111.1">
    <property type="nucleotide sequence ID" value="XM_022918376.1"/>
</dbReference>
<gene>
    <name evidence="3" type="primary">LOC111316422</name>
</gene>
<name>A0A6P6BAJ0_DURZI</name>
<reference evidence="3" key="1">
    <citation type="submission" date="2025-08" db="UniProtKB">
        <authorList>
            <consortium name="RefSeq"/>
        </authorList>
    </citation>
    <scope>IDENTIFICATION</scope>
    <source>
        <tissue evidence="3">Fruit stalk</tissue>
    </source>
</reference>
<evidence type="ECO:0000313" key="3">
    <source>
        <dbReference type="RefSeq" id="XP_022774111.1"/>
    </source>
</evidence>
<evidence type="ECO:0000256" key="1">
    <source>
        <dbReference type="SAM" id="Coils"/>
    </source>
</evidence>